<dbReference type="EMBL" id="QVFD01000026">
    <property type="protein sequence ID" value="RGC43184.1"/>
    <property type="molecule type" value="Genomic_DNA"/>
</dbReference>
<dbReference type="AlphaFoldDB" id="A0A3E2XGZ4"/>
<dbReference type="Proteomes" id="UP000261231">
    <property type="component" value="Unassembled WGS sequence"/>
</dbReference>
<keyword evidence="2" id="KW-1185">Reference proteome</keyword>
<evidence type="ECO:0000313" key="2">
    <source>
        <dbReference type="Proteomes" id="UP000261231"/>
    </source>
</evidence>
<protein>
    <submittedName>
        <fullName evidence="1">Uncharacterized protein</fullName>
    </submittedName>
</protein>
<sequence>MGSSLYYTIEIILRLLNAEHNSEVILMLLTNVWKQFLSISAKLSLIQNESFTTIFLTGARE</sequence>
<proteinExistence type="predicted"/>
<evidence type="ECO:0000313" key="1">
    <source>
        <dbReference type="EMBL" id="RGC43184.1"/>
    </source>
</evidence>
<organism evidence="1 2">
    <name type="scientific">Coprococcus catus</name>
    <dbReference type="NCBI Taxonomy" id="116085"/>
    <lineage>
        <taxon>Bacteria</taxon>
        <taxon>Bacillati</taxon>
        <taxon>Bacillota</taxon>
        <taxon>Clostridia</taxon>
        <taxon>Lachnospirales</taxon>
        <taxon>Lachnospiraceae</taxon>
        <taxon>Coprococcus</taxon>
    </lineage>
</organism>
<comment type="caution">
    <text evidence="1">The sequence shown here is derived from an EMBL/GenBank/DDBJ whole genome shotgun (WGS) entry which is preliminary data.</text>
</comment>
<name>A0A3E2XGZ4_9FIRM</name>
<accession>A0A3E2XGZ4</accession>
<gene>
    <name evidence="1" type="ORF">DW747_15795</name>
</gene>
<reference evidence="1 2" key="1">
    <citation type="submission" date="2018-08" db="EMBL/GenBank/DDBJ databases">
        <title>A genome reference for cultivated species of the human gut microbiota.</title>
        <authorList>
            <person name="Zou Y."/>
            <person name="Xue W."/>
            <person name="Luo G."/>
        </authorList>
    </citation>
    <scope>NUCLEOTIDE SEQUENCE [LARGE SCALE GENOMIC DNA]</scope>
    <source>
        <strain evidence="1 2">AM28-39</strain>
    </source>
</reference>